<feature type="transmembrane region" description="Helical" evidence="7">
    <location>
        <begin position="108"/>
        <end position="128"/>
    </location>
</feature>
<evidence type="ECO:0000256" key="1">
    <source>
        <dbReference type="ARBA" id="ARBA00004429"/>
    </source>
</evidence>
<sequence length="433" mass="45763">MSIALTTVVLFAVFFCLLALSVPISVSILISSVVTALTTLSWDQVVFICMQKMNSGVESFSLLAVPLFILAGNIMNNGGIARRMINFAKLFCGFIPGSLAQANVLGNMLFGALAGSAVAAASAMGGSINPIQKEEKYDMAYATAVNIASAPTGLLIPPTSAFIVYSTVVGGVSISALFMAGYIPGILMGLGVMVVAYLYARAHKYPTTGVVPLKTALKITLDAMPSFLLIIIVIGGIVSGVFTATEGAAVCVVYCLFLSVLYRSITMEKFTKILVDSACTSGIILFLISTSSAMSWVMAYSGIPDAIAEGLLSLSDNKYVIFFLINLILLIVGMFMDITPAILIFTPIFLPICVSLGMSPVHFGVVLIFNMCIGSMTPPVGSVLFVGCGINKISIERVSMMLLPYFAVLIAILLVLTYVPAISLFIPEMMGLV</sequence>
<keyword evidence="2" id="KW-1003">Cell membrane</keyword>
<feature type="transmembrane region" description="Helical" evidence="7">
    <location>
        <begin position="342"/>
        <end position="361"/>
    </location>
</feature>
<organism evidence="9 10">
    <name type="scientific">Candidatus Anaerobiospirillum pullicola</name>
    <dbReference type="NCBI Taxonomy" id="2838451"/>
    <lineage>
        <taxon>Bacteria</taxon>
        <taxon>Pseudomonadati</taxon>
        <taxon>Pseudomonadota</taxon>
        <taxon>Gammaproteobacteria</taxon>
        <taxon>Aeromonadales</taxon>
        <taxon>Succinivibrionaceae</taxon>
        <taxon>Anaerobiospirillum</taxon>
    </lineage>
</organism>
<feature type="transmembrane region" description="Helical" evidence="7">
    <location>
        <begin position="221"/>
        <end position="241"/>
    </location>
</feature>
<dbReference type="PANTHER" id="PTHR33362:SF2">
    <property type="entry name" value="TRAP TRANSPORTER LARGE PERMEASE PROTEIN"/>
    <property type="match status" value="1"/>
</dbReference>
<dbReference type="NCBIfam" id="TIGR00786">
    <property type="entry name" value="dctM"/>
    <property type="match status" value="1"/>
</dbReference>
<comment type="subcellular location">
    <subcellularLocation>
        <location evidence="1 7">Cell inner membrane</location>
        <topology evidence="1 7">Multi-pass membrane protein</topology>
    </subcellularLocation>
</comment>
<feature type="transmembrane region" description="Helical" evidence="7">
    <location>
        <begin position="177"/>
        <end position="200"/>
    </location>
</feature>
<evidence type="ECO:0000313" key="10">
    <source>
        <dbReference type="Proteomes" id="UP000733611"/>
    </source>
</evidence>
<comment type="subunit">
    <text evidence="7">The complex comprises the extracytoplasmic solute receptor protein and the two transmembrane proteins.</text>
</comment>
<comment type="caution">
    <text evidence="7">Lacks conserved residue(s) required for the propagation of feature annotation.</text>
</comment>
<dbReference type="PANTHER" id="PTHR33362">
    <property type="entry name" value="SIALIC ACID TRAP TRANSPORTER PERMEASE PROTEIN SIAT-RELATED"/>
    <property type="match status" value="1"/>
</dbReference>
<keyword evidence="3 7" id="KW-0997">Cell inner membrane</keyword>
<dbReference type="AlphaFoldDB" id="A0A948TEY9"/>
<feature type="transmembrane region" description="Helical" evidence="7">
    <location>
        <begin position="319"/>
        <end position="335"/>
    </location>
</feature>
<evidence type="ECO:0000256" key="2">
    <source>
        <dbReference type="ARBA" id="ARBA00022475"/>
    </source>
</evidence>
<keyword evidence="5 7" id="KW-1133">Transmembrane helix</keyword>
<evidence type="ECO:0000256" key="7">
    <source>
        <dbReference type="RuleBase" id="RU369079"/>
    </source>
</evidence>
<comment type="caution">
    <text evidence="9">The sequence shown here is derived from an EMBL/GenBank/DDBJ whole genome shotgun (WGS) entry which is preliminary data.</text>
</comment>
<feature type="transmembrane region" description="Helical" evidence="7">
    <location>
        <begin position="140"/>
        <end position="165"/>
    </location>
</feature>
<evidence type="ECO:0000313" key="9">
    <source>
        <dbReference type="EMBL" id="MBU3843378.1"/>
    </source>
</evidence>
<dbReference type="PIRSF" id="PIRSF006066">
    <property type="entry name" value="HI0050"/>
    <property type="match status" value="1"/>
</dbReference>
<feature type="domain" description="TRAP C4-dicarboxylate transport system permease DctM subunit" evidence="8">
    <location>
        <begin position="11"/>
        <end position="422"/>
    </location>
</feature>
<feature type="transmembrane region" description="Helical" evidence="7">
    <location>
        <begin position="60"/>
        <end position="77"/>
    </location>
</feature>
<reference evidence="9" key="2">
    <citation type="submission" date="2021-04" db="EMBL/GenBank/DDBJ databases">
        <authorList>
            <person name="Gilroy R."/>
        </authorList>
    </citation>
    <scope>NUCLEOTIDE SEQUENCE</scope>
    <source>
        <strain evidence="9">378</strain>
    </source>
</reference>
<feature type="transmembrane region" description="Helical" evidence="7">
    <location>
        <begin position="367"/>
        <end position="390"/>
    </location>
</feature>
<gene>
    <name evidence="9" type="ORF">H9847_00680</name>
</gene>
<dbReference type="Proteomes" id="UP000733611">
    <property type="component" value="Unassembled WGS sequence"/>
</dbReference>
<comment type="similarity">
    <text evidence="7">Belongs to the TRAP transporter large permease family.</text>
</comment>
<dbReference type="InterPro" id="IPR004681">
    <property type="entry name" value="TRAP_DctM"/>
</dbReference>
<dbReference type="Pfam" id="PF06808">
    <property type="entry name" value="DctM"/>
    <property type="match status" value="1"/>
</dbReference>
<evidence type="ECO:0000259" key="8">
    <source>
        <dbReference type="Pfam" id="PF06808"/>
    </source>
</evidence>
<dbReference type="GO" id="GO:0022857">
    <property type="term" value="F:transmembrane transporter activity"/>
    <property type="evidence" value="ECO:0007669"/>
    <property type="project" value="UniProtKB-UniRule"/>
</dbReference>
<keyword evidence="4 7" id="KW-0812">Transmembrane</keyword>
<evidence type="ECO:0000256" key="6">
    <source>
        <dbReference type="ARBA" id="ARBA00023136"/>
    </source>
</evidence>
<evidence type="ECO:0000256" key="5">
    <source>
        <dbReference type="ARBA" id="ARBA00022989"/>
    </source>
</evidence>
<keyword evidence="6 7" id="KW-0472">Membrane</keyword>
<reference evidence="9" key="1">
    <citation type="journal article" date="2021" name="PeerJ">
        <title>Extensive microbial diversity within the chicken gut microbiome revealed by metagenomics and culture.</title>
        <authorList>
            <person name="Gilroy R."/>
            <person name="Ravi A."/>
            <person name="Getino M."/>
            <person name="Pursley I."/>
            <person name="Horton D.L."/>
            <person name="Alikhan N.F."/>
            <person name="Baker D."/>
            <person name="Gharbi K."/>
            <person name="Hall N."/>
            <person name="Watson M."/>
            <person name="Adriaenssens E.M."/>
            <person name="Foster-Nyarko E."/>
            <person name="Jarju S."/>
            <person name="Secka A."/>
            <person name="Antonio M."/>
            <person name="Oren A."/>
            <person name="Chaudhuri R.R."/>
            <person name="La Ragione R."/>
            <person name="Hildebrand F."/>
            <person name="Pallen M.J."/>
        </authorList>
    </citation>
    <scope>NUCLEOTIDE SEQUENCE</scope>
    <source>
        <strain evidence="9">378</strain>
    </source>
</reference>
<evidence type="ECO:0000256" key="4">
    <source>
        <dbReference type="ARBA" id="ARBA00022692"/>
    </source>
</evidence>
<comment type="function">
    <text evidence="7">Part of the tripartite ATP-independent periplasmic (TRAP) transport system.</text>
</comment>
<feature type="transmembrane region" description="Helical" evidence="7">
    <location>
        <begin position="277"/>
        <end position="299"/>
    </location>
</feature>
<dbReference type="EMBL" id="JAHLFE010000013">
    <property type="protein sequence ID" value="MBU3843378.1"/>
    <property type="molecule type" value="Genomic_DNA"/>
</dbReference>
<protein>
    <recommendedName>
        <fullName evidence="7">TRAP transporter large permease protein</fullName>
    </recommendedName>
</protein>
<evidence type="ECO:0000256" key="3">
    <source>
        <dbReference type="ARBA" id="ARBA00022519"/>
    </source>
</evidence>
<dbReference type="InterPro" id="IPR010656">
    <property type="entry name" value="DctM"/>
</dbReference>
<name>A0A948TEY9_9GAMM</name>
<accession>A0A948TEY9</accession>
<keyword evidence="7" id="KW-0813">Transport</keyword>
<dbReference type="GO" id="GO:0005886">
    <property type="term" value="C:plasma membrane"/>
    <property type="evidence" value="ECO:0007669"/>
    <property type="project" value="UniProtKB-SubCell"/>
</dbReference>
<proteinExistence type="inferred from homology"/>
<feature type="transmembrane region" description="Helical" evidence="7">
    <location>
        <begin position="402"/>
        <end position="426"/>
    </location>
</feature>